<evidence type="ECO:0000313" key="2">
    <source>
        <dbReference type="Proteomes" id="UP000233375"/>
    </source>
</evidence>
<comment type="caution">
    <text evidence="1">The sequence shown here is derived from an EMBL/GenBank/DDBJ whole genome shotgun (WGS) entry which is preliminary data.</text>
</comment>
<protein>
    <submittedName>
        <fullName evidence="1">Uncharacterized protein</fullName>
    </submittedName>
</protein>
<evidence type="ECO:0000313" key="1">
    <source>
        <dbReference type="EMBL" id="PKG22968.1"/>
    </source>
</evidence>
<accession>A0A2N0Z0F6</accession>
<dbReference type="EMBL" id="PISE01000031">
    <property type="protein sequence ID" value="PKG22968.1"/>
    <property type="molecule type" value="Genomic_DNA"/>
</dbReference>
<reference evidence="1 2" key="1">
    <citation type="journal article" date="2003" name="Int. J. Syst. Evol. Microbiol.">
        <title>Bacillus nealsonii sp. nov., isolated from a spacecraft-assembly facility, whose spores are gamma-radiation resistant.</title>
        <authorList>
            <person name="Venkateswaran K."/>
            <person name="Kempf M."/>
            <person name="Chen F."/>
            <person name="Satomi M."/>
            <person name="Nicholson W."/>
            <person name="Kern R."/>
        </authorList>
    </citation>
    <scope>NUCLEOTIDE SEQUENCE [LARGE SCALE GENOMIC DNA]</scope>
    <source>
        <strain evidence="1 2">FO-92</strain>
    </source>
</reference>
<proteinExistence type="predicted"/>
<dbReference type="AlphaFoldDB" id="A0A2N0Z0F6"/>
<dbReference type="Proteomes" id="UP000233375">
    <property type="component" value="Unassembled WGS sequence"/>
</dbReference>
<organism evidence="1 2">
    <name type="scientific">Niallia nealsonii</name>
    <dbReference type="NCBI Taxonomy" id="115979"/>
    <lineage>
        <taxon>Bacteria</taxon>
        <taxon>Bacillati</taxon>
        <taxon>Bacillota</taxon>
        <taxon>Bacilli</taxon>
        <taxon>Bacillales</taxon>
        <taxon>Bacillaceae</taxon>
        <taxon>Niallia</taxon>
    </lineage>
</organism>
<keyword evidence="2" id="KW-1185">Reference proteome</keyword>
<name>A0A2N0Z0F6_9BACI</name>
<sequence>MIFQNFNYNEDKQKIIYHLDNSQDSYAGEDRGIEKAECSHIEKKSNNEEQIIAYYISGCSNNEETLLMQVDK</sequence>
<gene>
    <name evidence="1" type="ORF">CWS01_14950</name>
</gene>
<dbReference type="OrthoDB" id="1912370at2"/>